<gene>
    <name evidence="2" type="ORF">BX611_1069</name>
</gene>
<dbReference type="PANTHER" id="PTHR36842">
    <property type="entry name" value="PROTEIN TOLB HOMOLOG"/>
    <property type="match status" value="1"/>
</dbReference>
<evidence type="ECO:0000313" key="2">
    <source>
        <dbReference type="EMBL" id="REE83774.1"/>
    </source>
</evidence>
<dbReference type="InterPro" id="IPR011659">
    <property type="entry name" value="WD40"/>
</dbReference>
<sequence>MKNLFFCSTIFLIAIACNQPKNSVSSNESIIMTNNKSLGIFENQTNIGNPEKIGTVNYNTDNQIYKLTGSGINMWAENDQFQYVYKSIQGDFILRAHVKFIGEGLDPHRKIGWIVRNNLSGNSPHVNASIHGDGLTSLQYRKTNGGITEQVESSDKAPDVVQLERRGTSYYMSTAKFGEPFTTVKIEAINLRNEVFVGIYVCSHNPEVMEEAIFSNVKIIKPAAPDFQPYRDYIGSTMEIMDVETGLRKSLFYSAHSIQAPNWVNNDKELVYNSNGFLYRYNFDTKEVVQINTGFATNNNNDHVFSFDETILGISHHNADDEGTSSIYIMNPNGNSIPKKITKDGVGASYLHGISPDNKTLLFTANRNNKYDIYSINVDTKEEKQLTDTKDLDDGSEYAPDGKSIYFNSNRTGNMQLWKMNADGSNQMQLTFDTNYKDWFPHISPDGKWIVFISFPPDINFGDHPFYKQCSLRLMPVEGGEPKTIAYIYGGQGTINVPSWSKDSKRIAFVTNSN</sequence>
<dbReference type="PANTHER" id="PTHR36842:SF1">
    <property type="entry name" value="PROTEIN TOLB"/>
    <property type="match status" value="1"/>
</dbReference>
<dbReference type="PROSITE" id="PS51257">
    <property type="entry name" value="PROKAR_LIPOPROTEIN"/>
    <property type="match status" value="1"/>
</dbReference>
<dbReference type="Gene3D" id="2.120.10.30">
    <property type="entry name" value="TolB, C-terminal domain"/>
    <property type="match status" value="1"/>
</dbReference>
<proteinExistence type="inferred from homology"/>
<accession>A0A3D9S1N4</accession>
<keyword evidence="3" id="KW-1185">Reference proteome</keyword>
<name>A0A3D9S1N4_9FLAO</name>
<dbReference type="EMBL" id="QTTQ01000009">
    <property type="protein sequence ID" value="REE83774.1"/>
    <property type="molecule type" value="Genomic_DNA"/>
</dbReference>
<dbReference type="Gene3D" id="2.60.120.200">
    <property type="match status" value="1"/>
</dbReference>
<dbReference type="Proteomes" id="UP000256429">
    <property type="component" value="Unassembled WGS sequence"/>
</dbReference>
<dbReference type="Pfam" id="PF07676">
    <property type="entry name" value="PD40"/>
    <property type="match status" value="4"/>
</dbReference>
<dbReference type="RefSeq" id="WP_220344127.1">
    <property type="nucleotide sequence ID" value="NZ_QTTQ01000009.1"/>
</dbReference>
<dbReference type="AlphaFoldDB" id="A0A3D9S1N4"/>
<comment type="caution">
    <text evidence="2">The sequence shown here is derived from an EMBL/GenBank/DDBJ whole genome shotgun (WGS) entry which is preliminary data.</text>
</comment>
<evidence type="ECO:0000313" key="3">
    <source>
        <dbReference type="Proteomes" id="UP000256429"/>
    </source>
</evidence>
<organism evidence="2 3">
    <name type="scientific">Lutibacter oceani</name>
    <dbReference type="NCBI Taxonomy" id="1853311"/>
    <lineage>
        <taxon>Bacteria</taxon>
        <taxon>Pseudomonadati</taxon>
        <taxon>Bacteroidota</taxon>
        <taxon>Flavobacteriia</taxon>
        <taxon>Flavobacteriales</taxon>
        <taxon>Flavobacteriaceae</taxon>
        <taxon>Lutibacter</taxon>
    </lineage>
</organism>
<dbReference type="InterPro" id="IPR011042">
    <property type="entry name" value="6-blade_b-propeller_TolB-like"/>
</dbReference>
<reference evidence="2 3" key="1">
    <citation type="submission" date="2018-08" db="EMBL/GenBank/DDBJ databases">
        <title>Genomic Encyclopedia of Type Strains, Phase III (KMG-III): the genomes of soil and plant-associated and newly described type strains.</title>
        <authorList>
            <person name="Whitman W."/>
        </authorList>
    </citation>
    <scope>NUCLEOTIDE SEQUENCE [LARGE SCALE GENOMIC DNA]</scope>
    <source>
        <strain evidence="2 3">325-5</strain>
    </source>
</reference>
<dbReference type="SUPFAM" id="SSF69304">
    <property type="entry name" value="Tricorn protease N-terminal domain"/>
    <property type="match status" value="1"/>
</dbReference>
<evidence type="ECO:0000256" key="1">
    <source>
        <dbReference type="ARBA" id="ARBA00009820"/>
    </source>
</evidence>
<comment type="similarity">
    <text evidence="1">Belongs to the TolB family.</text>
</comment>
<protein>
    <submittedName>
        <fullName evidence="2">WD40 repeat protein</fullName>
    </submittedName>
</protein>